<gene>
    <name evidence="1" type="ORF">MILVUS5_LOCUS28518</name>
</gene>
<dbReference type="Proteomes" id="UP001177021">
    <property type="component" value="Unassembled WGS sequence"/>
</dbReference>
<comment type="caution">
    <text evidence="1">The sequence shown here is derived from an EMBL/GenBank/DDBJ whole genome shotgun (WGS) entry which is preliminary data.</text>
</comment>
<reference evidence="1" key="1">
    <citation type="submission" date="2023-10" db="EMBL/GenBank/DDBJ databases">
        <authorList>
            <person name="Rodriguez Cubillos JULIANA M."/>
            <person name="De Vega J."/>
        </authorList>
    </citation>
    <scope>NUCLEOTIDE SEQUENCE</scope>
</reference>
<sequence length="55" mass="6643">MWDLRKSSALPLDQLDVHDEREWRGPLWCMWRLPLLVGWRAALVSLWQAPLWASW</sequence>
<evidence type="ECO:0000313" key="2">
    <source>
        <dbReference type="Proteomes" id="UP001177021"/>
    </source>
</evidence>
<proteinExistence type="predicted"/>
<keyword evidence="2" id="KW-1185">Reference proteome</keyword>
<evidence type="ECO:0000313" key="1">
    <source>
        <dbReference type="EMBL" id="CAJ2663011.1"/>
    </source>
</evidence>
<accession>A0ACB0L107</accession>
<organism evidence="1 2">
    <name type="scientific">Trifolium pratense</name>
    <name type="common">Red clover</name>
    <dbReference type="NCBI Taxonomy" id="57577"/>
    <lineage>
        <taxon>Eukaryota</taxon>
        <taxon>Viridiplantae</taxon>
        <taxon>Streptophyta</taxon>
        <taxon>Embryophyta</taxon>
        <taxon>Tracheophyta</taxon>
        <taxon>Spermatophyta</taxon>
        <taxon>Magnoliopsida</taxon>
        <taxon>eudicotyledons</taxon>
        <taxon>Gunneridae</taxon>
        <taxon>Pentapetalae</taxon>
        <taxon>rosids</taxon>
        <taxon>fabids</taxon>
        <taxon>Fabales</taxon>
        <taxon>Fabaceae</taxon>
        <taxon>Papilionoideae</taxon>
        <taxon>50 kb inversion clade</taxon>
        <taxon>NPAAA clade</taxon>
        <taxon>Hologalegina</taxon>
        <taxon>IRL clade</taxon>
        <taxon>Trifolieae</taxon>
        <taxon>Trifolium</taxon>
    </lineage>
</organism>
<protein>
    <submittedName>
        <fullName evidence="1">Uncharacterized protein</fullName>
    </submittedName>
</protein>
<name>A0ACB0L107_TRIPR</name>
<dbReference type="EMBL" id="CASHSV030000409">
    <property type="protein sequence ID" value="CAJ2663011.1"/>
    <property type="molecule type" value="Genomic_DNA"/>
</dbReference>